<sequence>MKLRNTIYSVLAVSTLALASCSDSYLDEKMFSKYGTDVSDVEAKVIGLHYKYADLWGWSDQQGFAGCWQDGTDVGAPGDTQGVEVPFYQYGSLNAENSGVSKLWNSLYSIINSANIIINTEDVDAAAKAEAEFFRAYSYNMLVTLWGPVPLLTESKAEPRTDFTRNAVAEVDAVIYADLIDAMNNLPEVDKTKTQNRINKDCARILAGEAFLRMGKAAEAEAAVSATINSGNYKLIQARYGKHLADAGDYYSDMFRWHNQRRSEGNTEGIWVFQMEYERDVTGGTINAPQQRRNWVPGFHKLTDFMQNADSIGGRGNGRLRLSNYVKYGIWEEGDIRNSNHNIRRILYCNKPDINKEISVLDGFRVSDDTPGATKVTIKTGDRIYWTVGDTLAVMYPHTTKWGGYDETDDFGWSLIKDWPLMRLADAYLLRAEARIQQNNTAGAAEDINVLRDRAFKTYRAETGKAEAGKVTAAQMTMDFLLDERIRELVGEENRRYTLCRTGKLAERVQMMMKPEWAETTPSKAISGFDPATHTLLPIPLSEIQLNKDAVLEQNPGY</sequence>
<accession>A0A1I0N8B8</accession>
<name>A0A1I0N8B8_9BACT</name>
<feature type="signal peptide" evidence="6">
    <location>
        <begin position="1"/>
        <end position="19"/>
    </location>
</feature>
<dbReference type="Pfam" id="PF14322">
    <property type="entry name" value="SusD-like_3"/>
    <property type="match status" value="1"/>
</dbReference>
<keyword evidence="10" id="KW-1185">Reference proteome</keyword>
<evidence type="ECO:0000313" key="10">
    <source>
        <dbReference type="Proteomes" id="UP000199373"/>
    </source>
</evidence>
<proteinExistence type="inferred from homology"/>
<evidence type="ECO:0000259" key="8">
    <source>
        <dbReference type="Pfam" id="PF14322"/>
    </source>
</evidence>
<evidence type="ECO:0000313" key="9">
    <source>
        <dbReference type="EMBL" id="SEV96689.1"/>
    </source>
</evidence>
<protein>
    <submittedName>
        <fullName evidence="9">Starch-binding associating with outer membrane</fullName>
    </submittedName>
</protein>
<dbReference type="EMBL" id="FOIQ01000002">
    <property type="protein sequence ID" value="SEV96689.1"/>
    <property type="molecule type" value="Genomic_DNA"/>
</dbReference>
<organism evidence="9 10">
    <name type="scientific">Prevotella aff. ruminicola Tc2-24</name>
    <dbReference type="NCBI Taxonomy" id="81582"/>
    <lineage>
        <taxon>Bacteria</taxon>
        <taxon>Pseudomonadati</taxon>
        <taxon>Bacteroidota</taxon>
        <taxon>Bacteroidia</taxon>
        <taxon>Bacteroidales</taxon>
        <taxon>Prevotellaceae</taxon>
        <taxon>Prevotella</taxon>
    </lineage>
</organism>
<feature type="chain" id="PRO_5011583100" evidence="6">
    <location>
        <begin position="20"/>
        <end position="558"/>
    </location>
</feature>
<evidence type="ECO:0000256" key="1">
    <source>
        <dbReference type="ARBA" id="ARBA00004442"/>
    </source>
</evidence>
<keyword evidence="3 6" id="KW-0732">Signal</keyword>
<dbReference type="InterPro" id="IPR012944">
    <property type="entry name" value="SusD_RagB_dom"/>
</dbReference>
<dbReference type="Gene3D" id="1.25.40.390">
    <property type="match status" value="1"/>
</dbReference>
<comment type="subcellular location">
    <subcellularLocation>
        <location evidence="1">Cell outer membrane</location>
    </subcellularLocation>
</comment>
<dbReference type="SUPFAM" id="SSF48452">
    <property type="entry name" value="TPR-like"/>
    <property type="match status" value="1"/>
</dbReference>
<evidence type="ECO:0000259" key="7">
    <source>
        <dbReference type="Pfam" id="PF07980"/>
    </source>
</evidence>
<reference evidence="9 10" key="1">
    <citation type="submission" date="2016-10" db="EMBL/GenBank/DDBJ databases">
        <authorList>
            <person name="de Groot N.N."/>
        </authorList>
    </citation>
    <scope>NUCLEOTIDE SEQUENCE [LARGE SCALE GENOMIC DNA]</scope>
    <source>
        <strain evidence="9 10">TC2-24</strain>
    </source>
</reference>
<evidence type="ECO:0000256" key="3">
    <source>
        <dbReference type="ARBA" id="ARBA00022729"/>
    </source>
</evidence>
<dbReference type="InterPro" id="IPR011990">
    <property type="entry name" value="TPR-like_helical_dom_sf"/>
</dbReference>
<feature type="domain" description="SusD-like N-terminal" evidence="8">
    <location>
        <begin position="93"/>
        <end position="203"/>
    </location>
</feature>
<gene>
    <name evidence="9" type="ORF">SAMN04487850_1005</name>
</gene>
<dbReference type="Pfam" id="PF07980">
    <property type="entry name" value="SusD_RagB"/>
    <property type="match status" value="1"/>
</dbReference>
<evidence type="ECO:0000256" key="2">
    <source>
        <dbReference type="ARBA" id="ARBA00006275"/>
    </source>
</evidence>
<dbReference type="PROSITE" id="PS51257">
    <property type="entry name" value="PROKAR_LIPOPROTEIN"/>
    <property type="match status" value="1"/>
</dbReference>
<dbReference type="GO" id="GO:0009279">
    <property type="term" value="C:cell outer membrane"/>
    <property type="evidence" value="ECO:0007669"/>
    <property type="project" value="UniProtKB-SubCell"/>
</dbReference>
<evidence type="ECO:0000256" key="4">
    <source>
        <dbReference type="ARBA" id="ARBA00023136"/>
    </source>
</evidence>
<keyword evidence="5" id="KW-0998">Cell outer membrane</keyword>
<feature type="domain" description="RagB/SusD" evidence="7">
    <location>
        <begin position="416"/>
        <end position="558"/>
    </location>
</feature>
<evidence type="ECO:0000256" key="6">
    <source>
        <dbReference type="SAM" id="SignalP"/>
    </source>
</evidence>
<dbReference type="Proteomes" id="UP000199373">
    <property type="component" value="Unassembled WGS sequence"/>
</dbReference>
<keyword evidence="4" id="KW-0472">Membrane</keyword>
<dbReference type="InterPro" id="IPR033985">
    <property type="entry name" value="SusD-like_N"/>
</dbReference>
<evidence type="ECO:0000256" key="5">
    <source>
        <dbReference type="ARBA" id="ARBA00023237"/>
    </source>
</evidence>
<dbReference type="AlphaFoldDB" id="A0A1I0N8B8"/>
<dbReference type="RefSeq" id="WP_091915114.1">
    <property type="nucleotide sequence ID" value="NZ_FOIQ01000002.1"/>
</dbReference>
<comment type="similarity">
    <text evidence="2">Belongs to the SusD family.</text>
</comment>